<dbReference type="InterPro" id="IPR033728">
    <property type="entry name" value="ThrRS_core"/>
</dbReference>
<dbReference type="GO" id="GO:0004829">
    <property type="term" value="F:threonine-tRNA ligase activity"/>
    <property type="evidence" value="ECO:0007669"/>
    <property type="project" value="UniProtKB-EC"/>
</dbReference>
<evidence type="ECO:0000256" key="5">
    <source>
        <dbReference type="ARBA" id="ARBA00022840"/>
    </source>
</evidence>
<comment type="catalytic activity">
    <reaction evidence="9 10">
        <text>tRNA(Thr) + L-threonine + ATP = L-threonyl-tRNA(Thr) + AMP + diphosphate + H(+)</text>
        <dbReference type="Rhea" id="RHEA:24624"/>
        <dbReference type="Rhea" id="RHEA-COMP:9670"/>
        <dbReference type="Rhea" id="RHEA-COMP:9704"/>
        <dbReference type="ChEBI" id="CHEBI:15378"/>
        <dbReference type="ChEBI" id="CHEBI:30616"/>
        <dbReference type="ChEBI" id="CHEBI:33019"/>
        <dbReference type="ChEBI" id="CHEBI:57926"/>
        <dbReference type="ChEBI" id="CHEBI:78442"/>
        <dbReference type="ChEBI" id="CHEBI:78534"/>
        <dbReference type="ChEBI" id="CHEBI:456215"/>
        <dbReference type="EC" id="6.1.1.3"/>
    </reaction>
</comment>
<comment type="cofactor">
    <cofactor evidence="10">
        <name>Zn(2+)</name>
        <dbReference type="ChEBI" id="CHEBI:29105"/>
    </cofactor>
    <text evidence="10">Binds 1 zinc ion per subunit.</text>
</comment>
<keyword evidence="5 10" id="KW-0067">ATP-binding</keyword>
<dbReference type="InterPro" id="IPR045864">
    <property type="entry name" value="aa-tRNA-synth_II/BPL/LPL"/>
</dbReference>
<dbReference type="InterPro" id="IPR002314">
    <property type="entry name" value="aa-tRNA-synt_IIb"/>
</dbReference>
<evidence type="ECO:0000256" key="7">
    <source>
        <dbReference type="ARBA" id="ARBA00022917"/>
    </source>
</evidence>
<feature type="binding site" evidence="10">
    <location>
        <position position="289"/>
    </location>
    <ligand>
        <name>Zn(2+)</name>
        <dbReference type="ChEBI" id="CHEBI:29105"/>
        <note>catalytic</note>
    </ligand>
</feature>
<dbReference type="SUPFAM" id="SSF55186">
    <property type="entry name" value="ThrRS/AlaRS common domain"/>
    <property type="match status" value="1"/>
</dbReference>
<dbReference type="PANTHER" id="PTHR11451">
    <property type="entry name" value="THREONINE-TRNA LIGASE"/>
    <property type="match status" value="1"/>
</dbReference>
<dbReference type="SMART" id="SM00863">
    <property type="entry name" value="tRNA_SAD"/>
    <property type="match status" value="1"/>
</dbReference>
<feature type="domain" description="Aminoacyl-transfer RNA synthetases class-II family profile" evidence="11">
    <location>
        <begin position="226"/>
        <end position="491"/>
    </location>
</feature>
<dbReference type="SUPFAM" id="SSF55681">
    <property type="entry name" value="Class II aaRS and biotin synthetases"/>
    <property type="match status" value="1"/>
</dbReference>
<reference evidence="12 13" key="2">
    <citation type="journal article" date="2020" name="Cell Rep.">
        <title>Acquisition and Adaptation of Ultra-small Parasitic Reduced Genome Bacteria to Mammalian Hosts.</title>
        <authorList>
            <person name="McLean J.S."/>
            <person name="Bor B."/>
            <person name="Kerns K.A."/>
            <person name="Liu Q."/>
            <person name="To T.T."/>
            <person name="Solden L."/>
            <person name="Hendrickson E.L."/>
            <person name="Wrighton K."/>
            <person name="Shi W."/>
            <person name="He X."/>
        </authorList>
    </citation>
    <scope>NUCLEOTIDE SEQUENCE [LARGE SCALE GENOMIC DNA]</scope>
    <source>
        <strain evidence="12 13">TM7_KMM_G3_1_HOT_351</strain>
    </source>
</reference>
<keyword evidence="2 10" id="KW-0820">tRNA-binding</keyword>
<dbReference type="InterPro" id="IPR002320">
    <property type="entry name" value="Thr-tRNA-ligase_IIa"/>
</dbReference>
<proteinExistence type="inferred from homology"/>
<comment type="similarity">
    <text evidence="1 10">Belongs to the class-II aminoacyl-tRNA synthetase family.</text>
</comment>
<evidence type="ECO:0000259" key="11">
    <source>
        <dbReference type="PROSITE" id="PS50862"/>
    </source>
</evidence>
<feature type="binding site" evidence="10">
    <location>
        <position position="468"/>
    </location>
    <ligand>
        <name>Zn(2+)</name>
        <dbReference type="ChEBI" id="CHEBI:29105"/>
        <note>catalytic</note>
    </ligand>
</feature>
<accession>A0ABY0FJG1</accession>
<comment type="caution">
    <text evidence="10">Lacks conserved residue(s) required for the propagation of feature annotation.</text>
</comment>
<keyword evidence="10" id="KW-0862">Zinc</keyword>
<dbReference type="EMBL" id="PRLL01000024">
    <property type="protein sequence ID" value="RYC73179.1"/>
    <property type="molecule type" value="Genomic_DNA"/>
</dbReference>
<dbReference type="Gene3D" id="3.30.980.10">
    <property type="entry name" value="Threonyl-trna Synthetase, Chain A, domain 2"/>
    <property type="match status" value="1"/>
</dbReference>
<dbReference type="Gene3D" id="3.30.54.20">
    <property type="match status" value="1"/>
</dbReference>
<name>A0ABY0FJG1_9BACT</name>
<comment type="caution">
    <text evidence="12">The sequence shown here is derived from an EMBL/GenBank/DDBJ whole genome shotgun (WGS) entry which is preliminary data.</text>
</comment>
<evidence type="ECO:0000256" key="9">
    <source>
        <dbReference type="ARBA" id="ARBA00049515"/>
    </source>
</evidence>
<evidence type="ECO:0000256" key="3">
    <source>
        <dbReference type="ARBA" id="ARBA00022598"/>
    </source>
</evidence>
<sequence>MSSTESFETERVDRMRHTLSHVMATALTEMYPGIQFGVGPAIKDGFYYDVDLSRVKTKNNEVVKISDADLPKIEKKMRGVIARGFEMQYSEKSRAEALDWAKQSGQDFKVELINELPEDEVISFYQLGDFTDLCKGPHIVSAKEVGAFKLMRVAGAYWRGDENKPMLTRIYGVAFETEDELKEYLERIEEAKARDHRKLGKELDLFCFSDLVGAGLPLFSPRGTVLREMMSGYSLSLRGASGFEKVWTPNITKMDLYKTSGHYAKFGDELFIVHSQVNGENFALKPMNCPHHAQIFASRPRTYKEMPVRYMEATTDYRDEKSGELGGLSRVRSLTQDDSHVFCRKSQIEDEIKNLIRIVRELYATVGMGKLRARLSYRSDEDKYLGDMSLWEMAQAQIKSAAIDNGLDFFEAEGEAAFYGPKIDFMAEDAIGREHQVATVQLDFVQPERFDLNFVNEKGEKERPVMVHHATLGSIERFLSVFIEHTAGWFPFWCAPEQVRIVTVNDGVLDYVSEIEDVLKQIVLDKPLKYNELRFTTDKTDDSLGKKIRRATSMKIPVILVVGPKDMEARTVSVRLKDEEKTVDLKSLSDFLKALA</sequence>
<evidence type="ECO:0000313" key="13">
    <source>
        <dbReference type="Proteomes" id="UP001191004"/>
    </source>
</evidence>
<dbReference type="InterPro" id="IPR036621">
    <property type="entry name" value="Anticodon-bd_dom_sf"/>
</dbReference>
<dbReference type="PANTHER" id="PTHR11451:SF44">
    <property type="entry name" value="THREONINE--TRNA LIGASE, CHLOROPLASTIC_MITOCHONDRIAL 2"/>
    <property type="match status" value="1"/>
</dbReference>
<keyword evidence="4 10" id="KW-0547">Nucleotide-binding</keyword>
<keyword evidence="10" id="KW-0479">Metal-binding</keyword>
<gene>
    <name evidence="10 12" type="primary">thrS</name>
    <name evidence="12" type="ORF">G3KMM_00519</name>
</gene>
<dbReference type="PRINTS" id="PR01047">
    <property type="entry name" value="TRNASYNTHTHR"/>
</dbReference>
<evidence type="ECO:0000256" key="2">
    <source>
        <dbReference type="ARBA" id="ARBA00022555"/>
    </source>
</evidence>
<keyword evidence="7 10" id="KW-0648">Protein biosynthesis</keyword>
<evidence type="ECO:0000256" key="4">
    <source>
        <dbReference type="ARBA" id="ARBA00022741"/>
    </source>
</evidence>
<dbReference type="InterPro" id="IPR004154">
    <property type="entry name" value="Anticodon-bd"/>
</dbReference>
<dbReference type="NCBIfam" id="TIGR00418">
    <property type="entry name" value="thrS"/>
    <property type="match status" value="1"/>
</dbReference>
<dbReference type="SUPFAM" id="SSF52954">
    <property type="entry name" value="Class II aaRS ABD-related"/>
    <property type="match status" value="1"/>
</dbReference>
<dbReference type="HAMAP" id="MF_00184">
    <property type="entry name" value="Thr_tRNA_synth"/>
    <property type="match status" value="1"/>
</dbReference>
<feature type="binding site" evidence="10">
    <location>
        <position position="340"/>
    </location>
    <ligand>
        <name>Zn(2+)</name>
        <dbReference type="ChEBI" id="CHEBI:29105"/>
        <note>catalytic</note>
    </ligand>
</feature>
<protein>
    <recommendedName>
        <fullName evidence="10">Threonine--tRNA ligase</fullName>
        <ecNumber evidence="10">6.1.1.3</ecNumber>
    </recommendedName>
    <alternativeName>
        <fullName evidence="10">Threonyl-tRNA synthetase</fullName>
        <shortName evidence="10">ThrRS</shortName>
    </alternativeName>
</protein>
<comment type="subcellular location">
    <subcellularLocation>
        <location evidence="10">Cytoplasm</location>
    </subcellularLocation>
</comment>
<dbReference type="Pfam" id="PF07973">
    <property type="entry name" value="tRNA_SAD"/>
    <property type="match status" value="1"/>
</dbReference>
<evidence type="ECO:0000256" key="10">
    <source>
        <dbReference type="HAMAP-Rule" id="MF_00184"/>
    </source>
</evidence>
<dbReference type="Gene3D" id="3.40.50.800">
    <property type="entry name" value="Anticodon-binding domain"/>
    <property type="match status" value="1"/>
</dbReference>
<dbReference type="InterPro" id="IPR012947">
    <property type="entry name" value="tRNA_SAD"/>
</dbReference>
<dbReference type="Pfam" id="PF03129">
    <property type="entry name" value="HGTP_anticodon"/>
    <property type="match status" value="1"/>
</dbReference>
<keyword evidence="6 10" id="KW-0694">RNA-binding</keyword>
<dbReference type="EC" id="6.1.1.3" evidence="10"/>
<evidence type="ECO:0000256" key="1">
    <source>
        <dbReference type="ARBA" id="ARBA00008226"/>
    </source>
</evidence>
<dbReference type="Pfam" id="PF00587">
    <property type="entry name" value="tRNA-synt_2b"/>
    <property type="match status" value="1"/>
</dbReference>
<reference evidence="12 13" key="1">
    <citation type="journal article" date="2018" name="bioRxiv">
        <title>Evidence of independent acquisition and adaption of ultra-small bacteria to human hosts across the highly diverse yet reduced genomes of the phylum Saccharibacteria.</title>
        <authorList>
            <person name="McLean J.S."/>
            <person name="Bor B."/>
            <person name="To T.T."/>
            <person name="Liu Q."/>
            <person name="Kearns K.A."/>
            <person name="Solden L.M."/>
            <person name="Wrighton K.C."/>
            <person name="He X."/>
            <person name="Shi W."/>
        </authorList>
    </citation>
    <scope>NUCLEOTIDE SEQUENCE [LARGE SCALE GENOMIC DNA]</scope>
    <source>
        <strain evidence="12 13">TM7_KMM_G3_1_HOT_351</strain>
    </source>
</reference>
<evidence type="ECO:0000256" key="6">
    <source>
        <dbReference type="ARBA" id="ARBA00022884"/>
    </source>
</evidence>
<comment type="subunit">
    <text evidence="10">Homodimer.</text>
</comment>
<dbReference type="PROSITE" id="PS50862">
    <property type="entry name" value="AA_TRNA_LIGASE_II"/>
    <property type="match status" value="1"/>
</dbReference>
<dbReference type="CDD" id="cd00771">
    <property type="entry name" value="ThrRS_core"/>
    <property type="match status" value="1"/>
</dbReference>
<evidence type="ECO:0000313" key="12">
    <source>
        <dbReference type="EMBL" id="RYC73179.1"/>
    </source>
</evidence>
<keyword evidence="8 10" id="KW-0030">Aminoacyl-tRNA synthetase</keyword>
<keyword evidence="13" id="KW-1185">Reference proteome</keyword>
<dbReference type="InterPro" id="IPR006195">
    <property type="entry name" value="aa-tRNA-synth_II"/>
</dbReference>
<dbReference type="Proteomes" id="UP001191004">
    <property type="component" value="Unassembled WGS sequence"/>
</dbReference>
<keyword evidence="3 10" id="KW-0436">Ligase</keyword>
<dbReference type="Gene3D" id="3.30.930.10">
    <property type="entry name" value="Bira Bifunctional Protein, Domain 2"/>
    <property type="match status" value="1"/>
</dbReference>
<organism evidence="12 13">
    <name type="scientific">Candidatus Nanosyncoccus nanoralicus</name>
    <dbReference type="NCBI Taxonomy" id="2171996"/>
    <lineage>
        <taxon>Bacteria</taxon>
        <taxon>Candidatus Saccharimonadota</taxon>
        <taxon>Candidatus Nanosyncoccalia</taxon>
        <taxon>Candidatus Nanosyncoccales</taxon>
        <taxon>Candidatus Nanosyncoccaceae</taxon>
        <taxon>Candidatus Nanosyncoccus</taxon>
    </lineage>
</organism>
<evidence type="ECO:0000256" key="8">
    <source>
        <dbReference type="ARBA" id="ARBA00023146"/>
    </source>
</evidence>
<keyword evidence="10" id="KW-0963">Cytoplasm</keyword>
<dbReference type="InterPro" id="IPR018163">
    <property type="entry name" value="Thr/Ala-tRNA-synth_IIc_edit"/>
</dbReference>